<keyword evidence="8 10" id="KW-0472">Membrane</keyword>
<keyword evidence="7" id="KW-0443">Lipid metabolism</keyword>
<name>A0A0L8GYH9_OCTBM</name>
<dbReference type="GO" id="GO:0004758">
    <property type="term" value="F:serine C-palmitoyltransferase activity"/>
    <property type="evidence" value="ECO:0007669"/>
    <property type="project" value="TreeGrafter"/>
</dbReference>
<feature type="transmembrane region" description="Helical" evidence="10">
    <location>
        <begin position="31"/>
        <end position="52"/>
    </location>
</feature>
<evidence type="ECO:0000256" key="7">
    <source>
        <dbReference type="ARBA" id="ARBA00023098"/>
    </source>
</evidence>
<evidence type="ECO:0000256" key="8">
    <source>
        <dbReference type="ARBA" id="ARBA00023136"/>
    </source>
</evidence>
<evidence type="ECO:0008006" key="12">
    <source>
        <dbReference type="Google" id="ProtNLM"/>
    </source>
</evidence>
<comment type="similarity">
    <text evidence="9">Belongs to the SPTSS family. SPTSSA subfamily.</text>
</comment>
<evidence type="ECO:0000256" key="6">
    <source>
        <dbReference type="ARBA" id="ARBA00022989"/>
    </source>
</evidence>
<dbReference type="STRING" id="37653.A0A0L8GYH9"/>
<protein>
    <recommendedName>
        <fullName evidence="12">Serine palmitoyltransferase small subunit A</fullName>
    </recommendedName>
</protein>
<evidence type="ECO:0000256" key="5">
    <source>
        <dbReference type="ARBA" id="ARBA00022919"/>
    </source>
</evidence>
<dbReference type="InterPro" id="IPR051900">
    <property type="entry name" value="SPT_small_subunit"/>
</dbReference>
<dbReference type="GO" id="GO:0017059">
    <property type="term" value="C:serine palmitoyltransferase complex"/>
    <property type="evidence" value="ECO:0007669"/>
    <property type="project" value="TreeGrafter"/>
</dbReference>
<comment type="subcellular location">
    <subcellularLocation>
        <location evidence="1">Endoplasmic reticulum membrane</location>
        <topology evidence="1">Multi-pass membrane protein</topology>
    </subcellularLocation>
</comment>
<sequence>MIKSIWNWISYWYLRFILSIGIYMMEPMERWIVNSILVAVFAMSVYTSYVFLPGHFTMLVRFIESFSGSDTPTDINQASTATISS</sequence>
<organism evidence="11">
    <name type="scientific">Octopus bimaculoides</name>
    <name type="common">California two-spotted octopus</name>
    <dbReference type="NCBI Taxonomy" id="37653"/>
    <lineage>
        <taxon>Eukaryota</taxon>
        <taxon>Metazoa</taxon>
        <taxon>Spiralia</taxon>
        <taxon>Lophotrochozoa</taxon>
        <taxon>Mollusca</taxon>
        <taxon>Cephalopoda</taxon>
        <taxon>Coleoidea</taxon>
        <taxon>Octopodiformes</taxon>
        <taxon>Octopoda</taxon>
        <taxon>Incirrata</taxon>
        <taxon>Octopodidae</taxon>
        <taxon>Octopus</taxon>
    </lineage>
</organism>
<feature type="transmembrane region" description="Helical" evidence="10">
    <location>
        <begin position="5"/>
        <end position="25"/>
    </location>
</feature>
<evidence type="ECO:0000256" key="2">
    <source>
        <dbReference type="ARBA" id="ARBA00005189"/>
    </source>
</evidence>
<evidence type="ECO:0000256" key="1">
    <source>
        <dbReference type="ARBA" id="ARBA00004477"/>
    </source>
</evidence>
<evidence type="ECO:0000256" key="9">
    <source>
        <dbReference type="ARBA" id="ARBA00038370"/>
    </source>
</evidence>
<keyword evidence="3 10" id="KW-0812">Transmembrane</keyword>
<comment type="pathway">
    <text evidence="2">Lipid metabolism.</text>
</comment>
<dbReference type="Pfam" id="PF11779">
    <property type="entry name" value="SPT_ssu-like"/>
    <property type="match status" value="1"/>
</dbReference>
<dbReference type="PANTHER" id="PTHR47084:SF1">
    <property type="entry name" value="SERINE PALMITOYLTRANSFERASE SMALL SUBUNIT A"/>
    <property type="match status" value="1"/>
</dbReference>
<dbReference type="InterPro" id="IPR024512">
    <property type="entry name" value="Ser_palmitoyltrfase_ssu-like"/>
</dbReference>
<evidence type="ECO:0000256" key="3">
    <source>
        <dbReference type="ARBA" id="ARBA00022692"/>
    </source>
</evidence>
<reference evidence="11" key="1">
    <citation type="submission" date="2015-07" db="EMBL/GenBank/DDBJ databases">
        <title>MeaNS - Measles Nucleotide Surveillance Program.</title>
        <authorList>
            <person name="Tran T."/>
            <person name="Druce J."/>
        </authorList>
    </citation>
    <scope>NUCLEOTIDE SEQUENCE</scope>
    <source>
        <strain evidence="11">UCB-OBI-ISO-001</strain>
        <tissue evidence="11">Gonad</tissue>
    </source>
</reference>
<gene>
    <name evidence="11" type="ORF">OCBIM_22025864mg</name>
</gene>
<evidence type="ECO:0000256" key="10">
    <source>
        <dbReference type="SAM" id="Phobius"/>
    </source>
</evidence>
<evidence type="ECO:0000313" key="11">
    <source>
        <dbReference type="EMBL" id="KOF81987.1"/>
    </source>
</evidence>
<keyword evidence="6 10" id="KW-1133">Transmembrane helix</keyword>
<dbReference type="GO" id="GO:0005789">
    <property type="term" value="C:endoplasmic reticulum membrane"/>
    <property type="evidence" value="ECO:0007669"/>
    <property type="project" value="UniProtKB-SubCell"/>
</dbReference>
<dbReference type="AlphaFoldDB" id="A0A0L8GYH9"/>
<accession>A0A0L8GYH9</accession>
<dbReference type="GO" id="GO:0046513">
    <property type="term" value="P:ceramide biosynthetic process"/>
    <property type="evidence" value="ECO:0007669"/>
    <property type="project" value="TreeGrafter"/>
</dbReference>
<keyword evidence="5" id="KW-0746">Sphingolipid metabolism</keyword>
<dbReference type="PANTHER" id="PTHR47084">
    <property type="entry name" value="SERINE PALMITOYLTRANSFERASE SMALL SUBUNIT A"/>
    <property type="match status" value="1"/>
</dbReference>
<proteinExistence type="inferred from homology"/>
<evidence type="ECO:0000256" key="4">
    <source>
        <dbReference type="ARBA" id="ARBA00022824"/>
    </source>
</evidence>
<dbReference type="EMBL" id="KQ419916">
    <property type="protein sequence ID" value="KOF81987.1"/>
    <property type="molecule type" value="Genomic_DNA"/>
</dbReference>
<keyword evidence="4" id="KW-0256">Endoplasmic reticulum</keyword>